<evidence type="ECO:0008006" key="4">
    <source>
        <dbReference type="Google" id="ProtNLM"/>
    </source>
</evidence>
<gene>
    <name evidence="2" type="ORF">C9I47_2625</name>
</gene>
<feature type="compositionally biased region" description="Pro residues" evidence="1">
    <location>
        <begin position="143"/>
        <end position="154"/>
    </location>
</feature>
<dbReference type="AlphaFoldDB" id="A0A2U9T9P1"/>
<dbReference type="OrthoDB" id="5956287at2"/>
<evidence type="ECO:0000256" key="1">
    <source>
        <dbReference type="SAM" id="MobiDB-lite"/>
    </source>
</evidence>
<feature type="compositionally biased region" description="Low complexity" evidence="1">
    <location>
        <begin position="198"/>
        <end position="222"/>
    </location>
</feature>
<keyword evidence="3" id="KW-1185">Reference proteome</keyword>
<evidence type="ECO:0000313" key="3">
    <source>
        <dbReference type="Proteomes" id="UP000249447"/>
    </source>
</evidence>
<feature type="compositionally biased region" description="Pro residues" evidence="1">
    <location>
        <begin position="182"/>
        <end position="192"/>
    </location>
</feature>
<feature type="region of interest" description="Disordered" evidence="1">
    <location>
        <begin position="166"/>
        <end position="222"/>
    </location>
</feature>
<protein>
    <recommendedName>
        <fullName evidence="4">DUF4124 domain-containing protein</fullName>
    </recommendedName>
</protein>
<feature type="region of interest" description="Disordered" evidence="1">
    <location>
        <begin position="142"/>
        <end position="161"/>
    </location>
</feature>
<name>A0A2U9T9P1_9GAMM</name>
<accession>A0A2U9T9P1</accession>
<proteinExistence type="predicted"/>
<reference evidence="2 3" key="1">
    <citation type="submission" date="2018-05" db="EMBL/GenBank/DDBJ databases">
        <title>The complete genome of Lysobacter maris HZ9B, a marine bacterium antagonistic against terrestrial plant pathogens.</title>
        <authorList>
            <person name="Zhang X.-Q."/>
        </authorList>
    </citation>
    <scope>NUCLEOTIDE SEQUENCE [LARGE SCALE GENOMIC DNA]</scope>
    <source>
        <strain evidence="2 3">HZ9B</strain>
    </source>
</reference>
<dbReference type="EMBL" id="CP029843">
    <property type="protein sequence ID" value="AWV08302.1"/>
    <property type="molecule type" value="Genomic_DNA"/>
</dbReference>
<dbReference type="Proteomes" id="UP000249447">
    <property type="component" value="Chromosome"/>
</dbReference>
<dbReference type="RefSeq" id="WP_111267344.1">
    <property type="nucleotide sequence ID" value="NZ_CP029843.1"/>
</dbReference>
<evidence type="ECO:0000313" key="2">
    <source>
        <dbReference type="EMBL" id="AWV08302.1"/>
    </source>
</evidence>
<organism evidence="2 3">
    <name type="scientific">Marilutibacter maris</name>
    <dbReference type="NCBI Taxonomy" id="1605891"/>
    <lineage>
        <taxon>Bacteria</taxon>
        <taxon>Pseudomonadati</taxon>
        <taxon>Pseudomonadota</taxon>
        <taxon>Gammaproteobacteria</taxon>
        <taxon>Lysobacterales</taxon>
        <taxon>Lysobacteraceae</taxon>
        <taxon>Marilutibacter</taxon>
    </lineage>
</organism>
<sequence length="257" mass="27252">MPSLRPPVLRHPPSAVLRILAALLLGGAPLLTPEPAHAQIRRCTAADGTSVFTDRRCEDLGSVSRRPHTAAAGLGRPASYRPRCMRSVDELVFEMGLAFDNQDANRLAGLYHWTGMSSSSGYAVAERLDRLVHRPLVGIVPVMPEPITPEPTPTSLPATETGDAAAPAALPASGDWSDWGRPLPPTPEPTPPARTDARSPTPSPSAAAEPPPASAVAAAPPRRPVALRVEQTLSNGSTPSSTVFGLTRHFGCWWIRD</sequence>
<dbReference type="KEGG" id="lmb:C9I47_2625"/>